<dbReference type="EMBL" id="MU117969">
    <property type="protein sequence ID" value="KAF9652322.1"/>
    <property type="molecule type" value="Genomic_DNA"/>
</dbReference>
<protein>
    <submittedName>
        <fullName evidence="1">Ubiquitin-domain-containing protein</fullName>
    </submittedName>
</protein>
<reference evidence="1" key="2">
    <citation type="journal article" date="2020" name="Nat. Commun.">
        <title>Large-scale genome sequencing of mycorrhizal fungi provides insights into the early evolution of symbiotic traits.</title>
        <authorList>
            <person name="Miyauchi S."/>
            <person name="Kiss E."/>
            <person name="Kuo A."/>
            <person name="Drula E."/>
            <person name="Kohler A."/>
            <person name="Sanchez-Garcia M."/>
            <person name="Morin E."/>
            <person name="Andreopoulos B."/>
            <person name="Barry K.W."/>
            <person name="Bonito G."/>
            <person name="Buee M."/>
            <person name="Carver A."/>
            <person name="Chen C."/>
            <person name="Cichocki N."/>
            <person name="Clum A."/>
            <person name="Culley D."/>
            <person name="Crous P.W."/>
            <person name="Fauchery L."/>
            <person name="Girlanda M."/>
            <person name="Hayes R.D."/>
            <person name="Keri Z."/>
            <person name="LaButti K."/>
            <person name="Lipzen A."/>
            <person name="Lombard V."/>
            <person name="Magnuson J."/>
            <person name="Maillard F."/>
            <person name="Murat C."/>
            <person name="Nolan M."/>
            <person name="Ohm R.A."/>
            <person name="Pangilinan J."/>
            <person name="Pereira M.F."/>
            <person name="Perotto S."/>
            <person name="Peter M."/>
            <person name="Pfister S."/>
            <person name="Riley R."/>
            <person name="Sitrit Y."/>
            <person name="Stielow J.B."/>
            <person name="Szollosi G."/>
            <person name="Zifcakova L."/>
            <person name="Stursova M."/>
            <person name="Spatafora J.W."/>
            <person name="Tedersoo L."/>
            <person name="Vaario L.M."/>
            <person name="Yamada A."/>
            <person name="Yan M."/>
            <person name="Wang P."/>
            <person name="Xu J."/>
            <person name="Bruns T."/>
            <person name="Baldrian P."/>
            <person name="Vilgalys R."/>
            <person name="Dunand C."/>
            <person name="Henrissat B."/>
            <person name="Grigoriev I.V."/>
            <person name="Hibbett D."/>
            <person name="Nagy L.G."/>
            <person name="Martin F.M."/>
        </authorList>
    </citation>
    <scope>NUCLEOTIDE SEQUENCE</scope>
    <source>
        <strain evidence="1">P2</strain>
    </source>
</reference>
<sequence>MAEQAEATFLKKFVGVIVNQPVSYPDDFQAPPEQSLRKIPIVPLLLPDPPKREEVGSTSIDSLSIVIKSLKPLKIYTLAVQSSDTIADIKSYLASQPGAPPVDVQRLLLKGKALADAKLLKEYNIKDGDTVNLMVKPGYDWNQSAEQPKVDIPAPEPEPPAKSPDTLEPGTTRPERHRRVPSVILSPSPNALIPLREGAPVDVALSLDDEDILPPVQAPPTPYQNVISSPHFWGDLLDFLSLRFSSRSDVENGFEEFFGASKRSLTPHQIAKIRDHVGITGMAGV</sequence>
<organism evidence="1 2">
    <name type="scientific">Thelephora ganbajun</name>
    <name type="common">Ganba fungus</name>
    <dbReference type="NCBI Taxonomy" id="370292"/>
    <lineage>
        <taxon>Eukaryota</taxon>
        <taxon>Fungi</taxon>
        <taxon>Dikarya</taxon>
        <taxon>Basidiomycota</taxon>
        <taxon>Agaricomycotina</taxon>
        <taxon>Agaricomycetes</taxon>
        <taxon>Thelephorales</taxon>
        <taxon>Thelephoraceae</taxon>
        <taxon>Thelephora</taxon>
    </lineage>
</organism>
<accession>A0ACB6ZRS1</accession>
<name>A0ACB6ZRS1_THEGA</name>
<dbReference type="Proteomes" id="UP000886501">
    <property type="component" value="Unassembled WGS sequence"/>
</dbReference>
<comment type="caution">
    <text evidence="1">The sequence shown here is derived from an EMBL/GenBank/DDBJ whole genome shotgun (WGS) entry which is preliminary data.</text>
</comment>
<proteinExistence type="predicted"/>
<evidence type="ECO:0000313" key="1">
    <source>
        <dbReference type="EMBL" id="KAF9652322.1"/>
    </source>
</evidence>
<reference evidence="1" key="1">
    <citation type="submission" date="2019-10" db="EMBL/GenBank/DDBJ databases">
        <authorList>
            <consortium name="DOE Joint Genome Institute"/>
            <person name="Kuo A."/>
            <person name="Miyauchi S."/>
            <person name="Kiss E."/>
            <person name="Drula E."/>
            <person name="Kohler A."/>
            <person name="Sanchez-Garcia M."/>
            <person name="Andreopoulos B."/>
            <person name="Barry K.W."/>
            <person name="Bonito G."/>
            <person name="Buee M."/>
            <person name="Carver A."/>
            <person name="Chen C."/>
            <person name="Cichocki N."/>
            <person name="Clum A."/>
            <person name="Culley D."/>
            <person name="Crous P.W."/>
            <person name="Fauchery L."/>
            <person name="Girlanda M."/>
            <person name="Hayes R."/>
            <person name="Keri Z."/>
            <person name="Labutti K."/>
            <person name="Lipzen A."/>
            <person name="Lombard V."/>
            <person name="Magnuson J."/>
            <person name="Maillard F."/>
            <person name="Morin E."/>
            <person name="Murat C."/>
            <person name="Nolan M."/>
            <person name="Ohm R."/>
            <person name="Pangilinan J."/>
            <person name="Pereira M."/>
            <person name="Perotto S."/>
            <person name="Peter M."/>
            <person name="Riley R."/>
            <person name="Sitrit Y."/>
            <person name="Stielow B."/>
            <person name="Szollosi G."/>
            <person name="Zifcakova L."/>
            <person name="Stursova M."/>
            <person name="Spatafora J.W."/>
            <person name="Tedersoo L."/>
            <person name="Vaario L.-M."/>
            <person name="Yamada A."/>
            <person name="Yan M."/>
            <person name="Wang P."/>
            <person name="Xu J."/>
            <person name="Bruns T."/>
            <person name="Baldrian P."/>
            <person name="Vilgalys R."/>
            <person name="Henrissat B."/>
            <person name="Grigoriev I.V."/>
            <person name="Hibbett D."/>
            <person name="Nagy L.G."/>
            <person name="Martin F.M."/>
        </authorList>
    </citation>
    <scope>NUCLEOTIDE SEQUENCE</scope>
    <source>
        <strain evidence="1">P2</strain>
    </source>
</reference>
<gene>
    <name evidence="1" type="ORF">BDM02DRAFT_3109319</name>
</gene>
<keyword evidence="2" id="KW-1185">Reference proteome</keyword>
<evidence type="ECO:0000313" key="2">
    <source>
        <dbReference type="Proteomes" id="UP000886501"/>
    </source>
</evidence>